<feature type="signal peptide" evidence="1">
    <location>
        <begin position="1"/>
        <end position="26"/>
    </location>
</feature>
<dbReference type="OrthoDB" id="4466954at2"/>
<accession>E9T1D8</accession>
<sequence length="176" mass="17366">MNKKTKGAIAAGAAAALLAGGAGTFATWSDSKTLDAGTVTAGKLQFTGTPAGEWYKGTDTSATGTKITDIATYRVVPGDVLTYKATADFIAQGDNLNATLSLDETAAGSFSGLTWGATSVSATGVDGSGVITPNDGTVRSAVVTKTATFAASTSGTTSQGATAALNGLQLKLTQTS</sequence>
<feature type="chain" id="PRO_5038915215" description="Alternate signal-mediated exported protein, RER_14450 family" evidence="1">
    <location>
        <begin position="27"/>
        <end position="176"/>
    </location>
</feature>
<keyword evidence="3" id="KW-1185">Reference proteome</keyword>
<evidence type="ECO:0000313" key="3">
    <source>
        <dbReference type="Proteomes" id="UP000004245"/>
    </source>
</evidence>
<comment type="caution">
    <text evidence="2">The sequence shown here is derived from an EMBL/GenBank/DDBJ whole genome shotgun (WGS) entry which is preliminary data.</text>
</comment>
<dbReference type="NCBIfam" id="TIGR04088">
    <property type="entry name" value="cognate_SipW"/>
    <property type="match status" value="1"/>
</dbReference>
<dbReference type="AlphaFoldDB" id="E9T1D8"/>
<evidence type="ECO:0000313" key="2">
    <source>
        <dbReference type="EMBL" id="EGD23846.1"/>
    </source>
</evidence>
<dbReference type="NCBIfam" id="TIGR04089">
    <property type="entry name" value="exp_by_SipW_III"/>
    <property type="match status" value="1"/>
</dbReference>
<evidence type="ECO:0000256" key="1">
    <source>
        <dbReference type="SAM" id="SignalP"/>
    </source>
</evidence>
<dbReference type="EMBL" id="ADNW02000010">
    <property type="protein sequence ID" value="EGD23846.1"/>
    <property type="molecule type" value="Genomic_DNA"/>
</dbReference>
<dbReference type="RefSeq" id="WP_005515101.1">
    <property type="nucleotide sequence ID" value="NZ_CM001149.1"/>
</dbReference>
<evidence type="ECO:0008006" key="4">
    <source>
        <dbReference type="Google" id="ProtNLM"/>
    </source>
</evidence>
<reference evidence="2" key="1">
    <citation type="submission" date="2011-01" db="EMBL/GenBank/DDBJ databases">
        <authorList>
            <person name="Muzny D."/>
            <person name="Qin X."/>
            <person name="Buhay C."/>
            <person name="Dugan-Rocha S."/>
            <person name="Ding Y."/>
            <person name="Chen G."/>
            <person name="Hawes A."/>
            <person name="Holder M."/>
            <person name="Jhangiani S."/>
            <person name="Johnson A."/>
            <person name="Khan Z."/>
            <person name="Li Z."/>
            <person name="Liu W."/>
            <person name="Liu X."/>
            <person name="Perez L."/>
            <person name="Shen H."/>
            <person name="Wang Q."/>
            <person name="Watt J."/>
            <person name="Xi L."/>
            <person name="Xin Y."/>
            <person name="Zhou J."/>
            <person name="Deng J."/>
            <person name="Jiang H."/>
            <person name="Liu Y."/>
            <person name="Qu J."/>
            <person name="Song X.-Z."/>
            <person name="Zhang L."/>
            <person name="Villasana D."/>
            <person name="Johnson A."/>
            <person name="Liu J."/>
            <person name="Liyanage D."/>
            <person name="Lorensuhewa L."/>
            <person name="Robinson T."/>
            <person name="Song A."/>
            <person name="Song B.-B."/>
            <person name="Dinh H."/>
            <person name="Thornton R."/>
            <person name="Coyle M."/>
            <person name="Francisco L."/>
            <person name="Jackson L."/>
            <person name="Javaid M."/>
            <person name="Korchina V."/>
            <person name="Kovar C."/>
            <person name="Mata R."/>
            <person name="Mathew T."/>
            <person name="Ngo R."/>
            <person name="Nguyen L."/>
            <person name="Nguyen N."/>
            <person name="Okwuonu G."/>
            <person name="Ongeri F."/>
            <person name="Pham C."/>
            <person name="Simmons D."/>
            <person name="Wilczek-Boney K."/>
            <person name="Hale W."/>
            <person name="Jakkamsetti A."/>
            <person name="Pham P."/>
            <person name="Ruth R."/>
            <person name="San Lucas F."/>
            <person name="Warren J."/>
            <person name="Zhang J."/>
            <person name="Zhao Z."/>
            <person name="Zhou C."/>
            <person name="Zhu D."/>
            <person name="Lee S."/>
            <person name="Bess C."/>
            <person name="Blankenburg K."/>
            <person name="Forbes L."/>
            <person name="Fu Q."/>
            <person name="Gubbala S."/>
            <person name="Hirani K."/>
            <person name="Jayaseelan J.C."/>
            <person name="Lara F."/>
            <person name="Munidasa M."/>
            <person name="Palculict T."/>
            <person name="Patil S."/>
            <person name="Pu L.-L."/>
            <person name="Saada N."/>
            <person name="Tang L."/>
            <person name="Weissenberger G."/>
            <person name="Zhu Y."/>
            <person name="Hemphill L."/>
            <person name="Shang Y."/>
            <person name="Youmans B."/>
            <person name="Ayvaz T."/>
            <person name="Ross M."/>
            <person name="Santibanez J."/>
            <person name="Aqrawi P."/>
            <person name="Gross S."/>
            <person name="Joshi V."/>
            <person name="Fowler G."/>
            <person name="Nazareth L."/>
            <person name="Reid J."/>
            <person name="Worley K."/>
            <person name="Petrosino J."/>
            <person name="Highlander S."/>
            <person name="Gibbs R."/>
        </authorList>
    </citation>
    <scope>NUCLEOTIDE SEQUENCE [LARGE SCALE GENOMIC DNA]</scope>
    <source>
        <strain evidence="2">ATCC 33707</strain>
    </source>
</reference>
<organism evidence="2 3">
    <name type="scientific">Prescottella equi ATCC 33707</name>
    <dbReference type="NCBI Taxonomy" id="525370"/>
    <lineage>
        <taxon>Bacteria</taxon>
        <taxon>Bacillati</taxon>
        <taxon>Actinomycetota</taxon>
        <taxon>Actinomycetes</taxon>
        <taxon>Mycobacteriales</taxon>
        <taxon>Nocardiaceae</taxon>
        <taxon>Prescottella</taxon>
    </lineage>
</organism>
<proteinExistence type="predicted"/>
<protein>
    <recommendedName>
        <fullName evidence="4">Alternate signal-mediated exported protein, RER_14450 family</fullName>
    </recommendedName>
</protein>
<dbReference type="InterPro" id="IPR023833">
    <property type="entry name" value="Signal_pept_SipW-depend-type"/>
</dbReference>
<dbReference type="HOGENOM" id="CLU_119957_0_0_11"/>
<keyword evidence="1" id="KW-0732">Signal</keyword>
<name>E9T1D8_RHOHA</name>
<gene>
    <name evidence="2" type="ORF">HMPREF0724_12054</name>
</gene>
<dbReference type="InterPro" id="IPR024006">
    <property type="entry name" value="Alt_signal_exp_actinobact"/>
</dbReference>
<dbReference type="Proteomes" id="UP000004245">
    <property type="component" value="Unassembled WGS sequence"/>
</dbReference>